<protein>
    <submittedName>
        <fullName evidence="2">Uncharacterized protein</fullName>
    </submittedName>
</protein>
<dbReference type="RefSeq" id="WP_164679854.1">
    <property type="nucleotide sequence ID" value="NZ_CP049057.1"/>
</dbReference>
<name>A0A6G6GMR1_9FLAO</name>
<dbReference type="Proteomes" id="UP000505306">
    <property type="component" value="Chromosome"/>
</dbReference>
<accession>A0A6G6GMR1</accession>
<reference evidence="2 3" key="1">
    <citation type="submission" date="2020-02" db="EMBL/GenBank/DDBJ databases">
        <title>Complete genome sequence of Flavobacteriaceae bacterium.</title>
        <authorList>
            <person name="Kim S.-J."/>
            <person name="Kim Y.-S."/>
            <person name="Kim K.-H."/>
        </authorList>
    </citation>
    <scope>NUCLEOTIDE SEQUENCE [LARGE SCALE GENOMIC DNA]</scope>
    <source>
        <strain evidence="2 3">RR4-40</strain>
    </source>
</reference>
<feature type="region of interest" description="Disordered" evidence="1">
    <location>
        <begin position="138"/>
        <end position="172"/>
    </location>
</feature>
<sequence length="264" mass="30218">MKKKLQRDLQHLAEEILDAGSSLSAVDMKQKLAALYEKVTVLAFLEGQLQEDITTASEESFDSKSFREKNWFTEPEPIPQPDHKEDLVEPLMEKIKDLVAQMPPETQGVEKMLEEVLPQKKYLKNDLEEFAKNYQETPTFERKVTSPPTDSTLEIREPAKGVDAPKPSKKLVDDLGVSEKPKSINDTVGDGMRIDLNDRLAYIKHLFGGNSDDYTRVLSQVSTMTSYDEAETFIKTKVKPDYNFWLQKDMYAERFMAAIGRKFN</sequence>
<feature type="region of interest" description="Disordered" evidence="1">
    <location>
        <begin position="55"/>
        <end position="84"/>
    </location>
</feature>
<evidence type="ECO:0000256" key="1">
    <source>
        <dbReference type="SAM" id="MobiDB-lite"/>
    </source>
</evidence>
<proteinExistence type="predicted"/>
<dbReference type="KEGG" id="mgel:G5B37_09770"/>
<feature type="compositionally biased region" description="Basic and acidic residues" evidence="1">
    <location>
        <begin position="61"/>
        <end position="71"/>
    </location>
</feature>
<gene>
    <name evidence="2" type="ORF">G5B37_09770</name>
</gene>
<evidence type="ECO:0000313" key="3">
    <source>
        <dbReference type="Proteomes" id="UP000505306"/>
    </source>
</evidence>
<organism evidence="2 3">
    <name type="scientific">Rasiella rasia</name>
    <dbReference type="NCBI Taxonomy" id="2744027"/>
    <lineage>
        <taxon>Bacteria</taxon>
        <taxon>Pseudomonadati</taxon>
        <taxon>Bacteroidota</taxon>
        <taxon>Flavobacteriia</taxon>
        <taxon>Flavobacteriales</taxon>
        <taxon>Flavobacteriaceae</taxon>
        <taxon>Rasiella</taxon>
    </lineage>
</organism>
<keyword evidence="3" id="KW-1185">Reference proteome</keyword>
<dbReference type="EMBL" id="CP049057">
    <property type="protein sequence ID" value="QIE59842.1"/>
    <property type="molecule type" value="Genomic_DNA"/>
</dbReference>
<dbReference type="AlphaFoldDB" id="A0A6G6GMR1"/>
<evidence type="ECO:0000313" key="2">
    <source>
        <dbReference type="EMBL" id="QIE59842.1"/>
    </source>
</evidence>